<organism evidence="21 22">
    <name type="scientific">Gymnopilus junonius</name>
    <name type="common">Spectacular rustgill mushroom</name>
    <name type="synonym">Gymnopilus spectabilis subsp. junonius</name>
    <dbReference type="NCBI Taxonomy" id="109634"/>
    <lineage>
        <taxon>Eukaryota</taxon>
        <taxon>Fungi</taxon>
        <taxon>Dikarya</taxon>
        <taxon>Basidiomycota</taxon>
        <taxon>Agaricomycotina</taxon>
        <taxon>Agaricomycetes</taxon>
        <taxon>Agaricomycetidae</taxon>
        <taxon>Agaricales</taxon>
        <taxon>Agaricineae</taxon>
        <taxon>Hymenogastraceae</taxon>
        <taxon>Gymnopilus</taxon>
    </lineage>
</organism>
<keyword evidence="11" id="KW-0325">Glycoprotein</keyword>
<feature type="binding site" evidence="19">
    <location>
        <position position="244"/>
    </location>
    <ligand>
        <name>FAD</name>
        <dbReference type="ChEBI" id="CHEBI:57692"/>
    </ligand>
</feature>
<comment type="catalytic activity">
    <reaction evidence="14">
        <text>pyranose + acceptor = pyranos-2,3-diulose + reduced acceptor.</text>
        <dbReference type="EC" id="1.1.99.29"/>
    </reaction>
</comment>
<comment type="caution">
    <text evidence="21">The sequence shown here is derived from an EMBL/GenBank/DDBJ whole genome shotgun (WGS) entry which is preliminary data.</text>
</comment>
<accession>A0A9P5N8P5</accession>
<dbReference type="GO" id="GO:0050660">
    <property type="term" value="F:flavin adenine dinucleotide binding"/>
    <property type="evidence" value="ECO:0007669"/>
    <property type="project" value="InterPro"/>
</dbReference>
<evidence type="ECO:0000256" key="15">
    <source>
        <dbReference type="ARBA" id="ARBA00034029"/>
    </source>
</evidence>
<evidence type="ECO:0000256" key="17">
    <source>
        <dbReference type="ARBA" id="ARBA00034059"/>
    </source>
</evidence>
<dbReference type="PANTHER" id="PTHR11552:SF201">
    <property type="entry name" value="GLUCOSE-METHANOL-CHOLINE OXIDOREDUCTASE N-TERMINAL DOMAIN-CONTAINING PROTEIN"/>
    <property type="match status" value="1"/>
</dbReference>
<keyword evidence="22" id="KW-1185">Reference proteome</keyword>
<evidence type="ECO:0000256" key="13">
    <source>
        <dbReference type="ARBA" id="ARBA00033986"/>
    </source>
</evidence>
<reference evidence="21" key="1">
    <citation type="submission" date="2020-11" db="EMBL/GenBank/DDBJ databases">
        <authorList>
            <consortium name="DOE Joint Genome Institute"/>
            <person name="Ahrendt S."/>
            <person name="Riley R."/>
            <person name="Andreopoulos W."/>
            <person name="LaButti K."/>
            <person name="Pangilinan J."/>
            <person name="Ruiz-duenas F.J."/>
            <person name="Barrasa J.M."/>
            <person name="Sanchez-Garcia M."/>
            <person name="Camarero S."/>
            <person name="Miyauchi S."/>
            <person name="Serrano A."/>
            <person name="Linde D."/>
            <person name="Babiker R."/>
            <person name="Drula E."/>
            <person name="Ayuso-Fernandez I."/>
            <person name="Pacheco R."/>
            <person name="Padilla G."/>
            <person name="Ferreira P."/>
            <person name="Barriuso J."/>
            <person name="Kellner H."/>
            <person name="Castanera R."/>
            <person name="Alfaro M."/>
            <person name="Ramirez L."/>
            <person name="Pisabarro A.G."/>
            <person name="Kuo A."/>
            <person name="Tritt A."/>
            <person name="Lipzen A."/>
            <person name="He G."/>
            <person name="Yan M."/>
            <person name="Ng V."/>
            <person name="Cullen D."/>
            <person name="Martin F."/>
            <person name="Rosso M.-N."/>
            <person name="Henrissat B."/>
            <person name="Hibbett D."/>
            <person name="Martinez A.T."/>
            <person name="Grigoriev I.V."/>
        </authorList>
    </citation>
    <scope>NUCLEOTIDE SEQUENCE</scope>
    <source>
        <strain evidence="21">AH 44721</strain>
    </source>
</reference>
<keyword evidence="6" id="KW-0964">Secreted</keyword>
<feature type="active site" description="Proton acceptor" evidence="18">
    <location>
        <position position="584"/>
    </location>
</feature>
<evidence type="ECO:0000256" key="12">
    <source>
        <dbReference type="ARBA" id="ARBA00024699"/>
    </source>
</evidence>
<comment type="subunit">
    <text evidence="4">Monomer.</text>
</comment>
<comment type="catalytic activity">
    <reaction evidence="16">
        <text>a pyranoside + acceptor = a pyranosid-3-ulose + reduced acceptor.</text>
        <dbReference type="EC" id="1.1.99.29"/>
    </reaction>
</comment>
<evidence type="ECO:0000256" key="18">
    <source>
        <dbReference type="PIRSR" id="PIRSR000137-1"/>
    </source>
</evidence>
<dbReference type="AlphaFoldDB" id="A0A9P5N8P5"/>
<dbReference type="EMBL" id="JADNYJ010000255">
    <property type="protein sequence ID" value="KAF8872798.1"/>
    <property type="molecule type" value="Genomic_DNA"/>
</dbReference>
<dbReference type="PIRSF" id="PIRSF000137">
    <property type="entry name" value="Alcohol_oxidase"/>
    <property type="match status" value="1"/>
</dbReference>
<dbReference type="InterPro" id="IPR012132">
    <property type="entry name" value="GMC_OxRdtase"/>
</dbReference>
<dbReference type="Pfam" id="PF05199">
    <property type="entry name" value="GMC_oxred_C"/>
    <property type="match status" value="1"/>
</dbReference>
<comment type="catalytic activity">
    <reaction evidence="15">
        <text>pyranose + acceptor = pyranos-3-ulose + reduced acceptor.</text>
        <dbReference type="EC" id="1.1.99.29"/>
    </reaction>
</comment>
<comment type="catalytic activity">
    <reaction evidence="17">
        <text>a pyranoside + acceptor = a pyranosid-3,4-diulose + reduced acceptor.</text>
        <dbReference type="EC" id="1.1.99.29"/>
    </reaction>
</comment>
<protein>
    <recommendedName>
        <fullName evidence="5">pyranose dehydrogenase (acceptor)</fullName>
        <ecNumber evidence="5">1.1.99.29</ecNumber>
    </recommendedName>
</protein>
<evidence type="ECO:0000256" key="8">
    <source>
        <dbReference type="ARBA" id="ARBA00022729"/>
    </source>
</evidence>
<evidence type="ECO:0000256" key="3">
    <source>
        <dbReference type="ARBA" id="ARBA00010790"/>
    </source>
</evidence>
<dbReference type="GO" id="GO:0033718">
    <property type="term" value="F:pyranose dehydrogenase (acceptor) activity"/>
    <property type="evidence" value="ECO:0007669"/>
    <property type="project" value="UniProtKB-EC"/>
</dbReference>
<dbReference type="PANTHER" id="PTHR11552">
    <property type="entry name" value="GLUCOSE-METHANOL-CHOLINE GMC OXIDOREDUCTASE"/>
    <property type="match status" value="1"/>
</dbReference>
<dbReference type="SUPFAM" id="SSF51905">
    <property type="entry name" value="FAD/NAD(P)-binding domain"/>
    <property type="match status" value="1"/>
</dbReference>
<keyword evidence="7" id="KW-0285">Flavoprotein</keyword>
<dbReference type="InterPro" id="IPR000172">
    <property type="entry name" value="GMC_OxRdtase_N"/>
</dbReference>
<comment type="similarity">
    <text evidence="3">Belongs to the GMC oxidoreductase family.</text>
</comment>
<evidence type="ECO:0000256" key="4">
    <source>
        <dbReference type="ARBA" id="ARBA00011245"/>
    </source>
</evidence>
<evidence type="ECO:0000256" key="14">
    <source>
        <dbReference type="ARBA" id="ARBA00034010"/>
    </source>
</evidence>
<evidence type="ECO:0000256" key="2">
    <source>
        <dbReference type="ARBA" id="ARBA00004613"/>
    </source>
</evidence>
<evidence type="ECO:0000256" key="16">
    <source>
        <dbReference type="ARBA" id="ARBA00034050"/>
    </source>
</evidence>
<dbReference type="Proteomes" id="UP000724874">
    <property type="component" value="Unassembled WGS sequence"/>
</dbReference>
<proteinExistence type="inferred from homology"/>
<evidence type="ECO:0000256" key="5">
    <source>
        <dbReference type="ARBA" id="ARBA00013177"/>
    </source>
</evidence>
<evidence type="ECO:0000313" key="21">
    <source>
        <dbReference type="EMBL" id="KAF8872798.1"/>
    </source>
</evidence>
<comment type="function">
    <text evidence="12">Catalyzes the single-oxidation or sequential double oxidation reaction of carbohydrates primarily at carbon-2 and/or carbon-3 with the concomitant reduction of the flavin. The enzyme exhibits a broad sugar substrate specificity, oxidizing different aldopyranoses to the corresponding C-1, C-2, C-3 or C-1,2, C-2,3 and C-3,4 (di)dehydro sugars with substrate-specific regioselectivity. Accepts only a narrow range of electron acceptors such as substituted benzoquinones and complexed metal ions and reacts extremely slowly with O(2) as acceptor. May play a role in the natural recycling of plant matter by oxidizing all major monosaccharides in lignocellulose and by reducing quinone compounds or reactive radical species generated during lignin depolymerization.</text>
</comment>
<dbReference type="GO" id="GO:0005576">
    <property type="term" value="C:extracellular region"/>
    <property type="evidence" value="ECO:0007669"/>
    <property type="project" value="UniProtKB-SubCell"/>
</dbReference>
<sequence>MPLAKVDDVNQKVFDCIVIGGGTAGLAAAVRLSEDPSFRVLVLEAGPLENLGDPKIDIPAQFSSLIGDPQYDWGFTTTKQKYANNNQSYWPRGKGLGGSSATNSYLWSKPPAADIDAFESLGNPGWNWADYQRYSKKSETVHPPAKEQLNLYPHTFTTKSCGRSGPIQVTIPPHVHTVDKIFQETMVEKGFKTVDDPYGGDIIGTWIAASNLDPKTWTRSYAANAYLLPVVDRTNLTIVTNSLVSRILFNEESNGRRTASNVEFIHQSVKCNVKINMEVILSAGAINSPQILELSGIGQPAVLSKIGVDAVVDLPGVGENVQDHILISIPHELAPGTSHETLDLLRDPIHAVKAKQLHTVGKGLHRTGLTSIAFFPLTSTKFEGIPSLIDDLEAEVDAKQKAGQLPPGLEEQLHHQISALRDDTIPDCEILIWPGWSSPRTPEVGKQYISPLACLNHPFSRGNIHATSTDPVISPEIDPHYFESKLDLEILLLQLKFVRGLREVEPWKSGILREVAPGSDCASDHDLREFIRNNIWSVLHTVGSCSMLPREKHGVVDSRLKVVYGTTNLRVADLSIIPLHIAAHTQGEKDTEN</sequence>
<dbReference type="PROSITE" id="PS00624">
    <property type="entry name" value="GMC_OXRED_2"/>
    <property type="match status" value="1"/>
</dbReference>
<keyword evidence="8" id="KW-0732">Signal</keyword>
<keyword evidence="10" id="KW-0560">Oxidoreductase</keyword>
<dbReference type="InterPro" id="IPR036188">
    <property type="entry name" value="FAD/NAD-bd_sf"/>
</dbReference>
<evidence type="ECO:0000256" key="1">
    <source>
        <dbReference type="ARBA" id="ARBA00001974"/>
    </source>
</evidence>
<dbReference type="Gene3D" id="3.50.50.60">
    <property type="entry name" value="FAD/NAD(P)-binding domain"/>
    <property type="match status" value="1"/>
</dbReference>
<name>A0A9P5N8P5_GYMJU</name>
<evidence type="ECO:0000256" key="11">
    <source>
        <dbReference type="ARBA" id="ARBA00023180"/>
    </source>
</evidence>
<feature type="active site" description="Proton donor" evidence="18">
    <location>
        <position position="540"/>
    </location>
</feature>
<gene>
    <name evidence="21" type="ORF">CPB84DRAFT_1737448</name>
</gene>
<keyword evidence="9 19" id="KW-0274">FAD</keyword>
<dbReference type="InterPro" id="IPR007867">
    <property type="entry name" value="GMC_OxRtase_C"/>
</dbReference>
<dbReference type="Gene3D" id="3.30.560.10">
    <property type="entry name" value="Glucose Oxidase, domain 3"/>
    <property type="match status" value="1"/>
</dbReference>
<evidence type="ECO:0000256" key="19">
    <source>
        <dbReference type="PIRSR" id="PIRSR000137-2"/>
    </source>
</evidence>
<dbReference type="SUPFAM" id="SSF54373">
    <property type="entry name" value="FAD-linked reductases, C-terminal domain"/>
    <property type="match status" value="1"/>
</dbReference>
<evidence type="ECO:0000313" key="22">
    <source>
        <dbReference type="Proteomes" id="UP000724874"/>
    </source>
</evidence>
<evidence type="ECO:0000256" key="7">
    <source>
        <dbReference type="ARBA" id="ARBA00022630"/>
    </source>
</evidence>
<evidence type="ECO:0000256" key="6">
    <source>
        <dbReference type="ARBA" id="ARBA00022525"/>
    </source>
</evidence>
<evidence type="ECO:0000256" key="10">
    <source>
        <dbReference type="ARBA" id="ARBA00023002"/>
    </source>
</evidence>
<dbReference type="Pfam" id="PF00732">
    <property type="entry name" value="GMC_oxred_N"/>
    <property type="match status" value="1"/>
</dbReference>
<comment type="subcellular location">
    <subcellularLocation>
        <location evidence="2">Secreted</location>
    </subcellularLocation>
</comment>
<evidence type="ECO:0000256" key="9">
    <source>
        <dbReference type="ARBA" id="ARBA00022827"/>
    </source>
</evidence>
<dbReference type="OrthoDB" id="269227at2759"/>
<comment type="catalytic activity">
    <reaction evidence="13">
        <text>pyranose + acceptor = pyranos-2-ulose + reduced acceptor.</text>
        <dbReference type="EC" id="1.1.99.29"/>
    </reaction>
</comment>
<comment type="cofactor">
    <cofactor evidence="1 19">
        <name>FAD</name>
        <dbReference type="ChEBI" id="CHEBI:57692"/>
    </cofactor>
</comment>
<evidence type="ECO:0000259" key="20">
    <source>
        <dbReference type="PROSITE" id="PS00624"/>
    </source>
</evidence>
<feature type="domain" description="Glucose-methanol-choline oxidoreductase N-terminal" evidence="20">
    <location>
        <begin position="284"/>
        <end position="298"/>
    </location>
</feature>
<dbReference type="EC" id="1.1.99.29" evidence="5"/>